<dbReference type="PROSITE" id="PS50888">
    <property type="entry name" value="BHLH"/>
    <property type="match status" value="1"/>
</dbReference>
<dbReference type="InterPro" id="IPR044278">
    <property type="entry name" value="BHLH95-like"/>
</dbReference>
<evidence type="ECO:0000313" key="8">
    <source>
        <dbReference type="Proteomes" id="UP001443914"/>
    </source>
</evidence>
<dbReference type="InterPro" id="IPR045239">
    <property type="entry name" value="bHLH95_bHLH"/>
</dbReference>
<reference evidence="7" key="1">
    <citation type="submission" date="2024-03" db="EMBL/GenBank/DDBJ databases">
        <title>WGS assembly of Saponaria officinalis var. Norfolk2.</title>
        <authorList>
            <person name="Jenkins J."/>
            <person name="Shu S."/>
            <person name="Grimwood J."/>
            <person name="Barry K."/>
            <person name="Goodstein D."/>
            <person name="Schmutz J."/>
            <person name="Leebens-Mack J."/>
            <person name="Osbourn A."/>
        </authorList>
    </citation>
    <scope>NUCLEOTIDE SEQUENCE [LARGE SCALE GENOMIC DNA]</scope>
    <source>
        <strain evidence="7">JIC</strain>
    </source>
</reference>
<dbReference type="Pfam" id="PF00010">
    <property type="entry name" value="HLH"/>
    <property type="match status" value="1"/>
</dbReference>
<keyword evidence="2" id="KW-0805">Transcription regulation</keyword>
<dbReference type="GO" id="GO:0003700">
    <property type="term" value="F:DNA-binding transcription factor activity"/>
    <property type="evidence" value="ECO:0007669"/>
    <property type="project" value="InterPro"/>
</dbReference>
<organism evidence="7 8">
    <name type="scientific">Saponaria officinalis</name>
    <name type="common">Common soapwort</name>
    <name type="synonym">Lychnis saponaria</name>
    <dbReference type="NCBI Taxonomy" id="3572"/>
    <lineage>
        <taxon>Eukaryota</taxon>
        <taxon>Viridiplantae</taxon>
        <taxon>Streptophyta</taxon>
        <taxon>Embryophyta</taxon>
        <taxon>Tracheophyta</taxon>
        <taxon>Spermatophyta</taxon>
        <taxon>Magnoliopsida</taxon>
        <taxon>eudicotyledons</taxon>
        <taxon>Gunneridae</taxon>
        <taxon>Pentapetalae</taxon>
        <taxon>Caryophyllales</taxon>
        <taxon>Caryophyllaceae</taxon>
        <taxon>Caryophylleae</taxon>
        <taxon>Saponaria</taxon>
    </lineage>
</organism>
<evidence type="ECO:0000259" key="6">
    <source>
        <dbReference type="PROSITE" id="PS50888"/>
    </source>
</evidence>
<keyword evidence="3" id="KW-0804">Transcription</keyword>
<comment type="subcellular location">
    <subcellularLocation>
        <location evidence="1">Nucleus</location>
    </subcellularLocation>
</comment>
<dbReference type="GO" id="GO:0005634">
    <property type="term" value="C:nucleus"/>
    <property type="evidence" value="ECO:0007669"/>
    <property type="project" value="UniProtKB-SubCell"/>
</dbReference>
<evidence type="ECO:0000313" key="7">
    <source>
        <dbReference type="EMBL" id="KAK9667106.1"/>
    </source>
</evidence>
<dbReference type="SMART" id="SM00353">
    <property type="entry name" value="HLH"/>
    <property type="match status" value="1"/>
</dbReference>
<dbReference type="GO" id="GO:0046983">
    <property type="term" value="F:protein dimerization activity"/>
    <property type="evidence" value="ECO:0007669"/>
    <property type="project" value="InterPro"/>
</dbReference>
<dbReference type="EMBL" id="JBDFQZ010000014">
    <property type="protein sequence ID" value="KAK9667106.1"/>
    <property type="molecule type" value="Genomic_DNA"/>
</dbReference>
<feature type="compositionally biased region" description="Basic and acidic residues" evidence="5">
    <location>
        <begin position="32"/>
        <end position="53"/>
    </location>
</feature>
<comment type="caution">
    <text evidence="7">The sequence shown here is derived from an EMBL/GenBank/DDBJ whole genome shotgun (WGS) entry which is preliminary data.</text>
</comment>
<gene>
    <name evidence="7" type="ORF">RND81_14G233400</name>
</gene>
<keyword evidence="4" id="KW-0539">Nucleus</keyword>
<evidence type="ECO:0000256" key="5">
    <source>
        <dbReference type="SAM" id="MobiDB-lite"/>
    </source>
</evidence>
<dbReference type="SUPFAM" id="SSF47459">
    <property type="entry name" value="HLH, helix-loop-helix DNA-binding domain"/>
    <property type="match status" value="1"/>
</dbReference>
<sequence>MHKQNQDESDEAFSWENLFNDNSNNSENSEDDKEKKKDEEVNKKGKMKEENVKKKNGGKKYGHGVHIVTERERRKKMRNMFSNLHSLLPQLPPKADKSTIVDEAISYVKTLQCTLKRLQKQKLDRLTITNNTMSTMNNVNNSNSNSNTPKINSIFEPSSSNIPVMIQTWMSSNVVLNICGNDVQFTVYAFKKPNLFIALCIILEKHKLDVIATHISSDIDRSIYIIHAHVDDGNYEQVRGLITLEDLCKHAAEEMMLCVSS</sequence>
<evidence type="ECO:0000256" key="1">
    <source>
        <dbReference type="ARBA" id="ARBA00004123"/>
    </source>
</evidence>
<dbReference type="Gene3D" id="4.10.280.10">
    <property type="entry name" value="Helix-loop-helix DNA-binding domain"/>
    <property type="match status" value="1"/>
</dbReference>
<dbReference type="Proteomes" id="UP001443914">
    <property type="component" value="Unassembled WGS sequence"/>
</dbReference>
<proteinExistence type="predicted"/>
<dbReference type="CDD" id="cd11393">
    <property type="entry name" value="bHLH_AtbHLH_like"/>
    <property type="match status" value="1"/>
</dbReference>
<dbReference type="PANTHER" id="PTHR46772">
    <property type="entry name" value="BHLH DOMAIN-CONTAINING PROTEIN"/>
    <property type="match status" value="1"/>
</dbReference>
<dbReference type="PANTHER" id="PTHR46772:SF8">
    <property type="entry name" value="TRANSCRIPTION FACTOR BHLH95"/>
    <property type="match status" value="1"/>
</dbReference>
<dbReference type="InterPro" id="IPR011598">
    <property type="entry name" value="bHLH_dom"/>
</dbReference>
<evidence type="ECO:0000256" key="4">
    <source>
        <dbReference type="ARBA" id="ARBA00023242"/>
    </source>
</evidence>
<evidence type="ECO:0000256" key="3">
    <source>
        <dbReference type="ARBA" id="ARBA00023163"/>
    </source>
</evidence>
<evidence type="ECO:0000256" key="2">
    <source>
        <dbReference type="ARBA" id="ARBA00023015"/>
    </source>
</evidence>
<keyword evidence="8" id="KW-1185">Reference proteome</keyword>
<protein>
    <recommendedName>
        <fullName evidence="6">BHLH domain-containing protein</fullName>
    </recommendedName>
</protein>
<feature type="region of interest" description="Disordered" evidence="5">
    <location>
        <begin position="1"/>
        <end position="61"/>
    </location>
</feature>
<dbReference type="GO" id="GO:0009960">
    <property type="term" value="P:endosperm development"/>
    <property type="evidence" value="ECO:0007669"/>
    <property type="project" value="InterPro"/>
</dbReference>
<dbReference type="InterPro" id="IPR036638">
    <property type="entry name" value="HLH_DNA-bd_sf"/>
</dbReference>
<feature type="domain" description="BHLH" evidence="6">
    <location>
        <begin position="61"/>
        <end position="111"/>
    </location>
</feature>
<name>A0AAW1GTN4_SAPOF</name>
<dbReference type="AlphaFoldDB" id="A0AAW1GTN4"/>
<accession>A0AAW1GTN4</accession>